<comment type="caution">
    <text evidence="4">The sequence shown here is derived from an EMBL/GenBank/DDBJ whole genome shotgun (WGS) entry which is preliminary data.</text>
</comment>
<evidence type="ECO:0000259" key="3">
    <source>
        <dbReference type="Pfam" id="PF17039"/>
    </source>
</evidence>
<comment type="subcellular location">
    <subcellularLocation>
        <location evidence="1">Golgi apparatus</location>
        <location evidence="1">Golgi stack membrane</location>
        <topology evidence="1">Single-pass type II membrane protein</topology>
    </subcellularLocation>
</comment>
<name>A0ABD2X3N6_9HYME</name>
<keyword evidence="2" id="KW-0333">Golgi apparatus</keyword>
<dbReference type="Pfam" id="PF17039">
    <property type="entry name" value="Glyco_tran_10_N"/>
    <property type="match status" value="1"/>
</dbReference>
<proteinExistence type="predicted"/>
<dbReference type="GO" id="GO:0032580">
    <property type="term" value="C:Golgi cisterna membrane"/>
    <property type="evidence" value="ECO:0007669"/>
    <property type="project" value="UniProtKB-SubCell"/>
</dbReference>
<dbReference type="PANTHER" id="PTHR48438:SF1">
    <property type="entry name" value="ALPHA-(1,3)-FUCOSYLTRANSFERASE C-RELATED"/>
    <property type="match status" value="1"/>
</dbReference>
<dbReference type="InterPro" id="IPR031481">
    <property type="entry name" value="Glyco_tran_10_N"/>
</dbReference>
<dbReference type="PANTHER" id="PTHR48438">
    <property type="entry name" value="ALPHA-(1,3)-FUCOSYLTRANSFERASE C-RELATED"/>
    <property type="match status" value="1"/>
</dbReference>
<evidence type="ECO:0000313" key="4">
    <source>
        <dbReference type="EMBL" id="KAL3399952.1"/>
    </source>
</evidence>
<evidence type="ECO:0000313" key="5">
    <source>
        <dbReference type="Proteomes" id="UP001627154"/>
    </source>
</evidence>
<dbReference type="Proteomes" id="UP001627154">
    <property type="component" value="Unassembled WGS sequence"/>
</dbReference>
<evidence type="ECO:0000256" key="1">
    <source>
        <dbReference type="ARBA" id="ARBA00004447"/>
    </source>
</evidence>
<dbReference type="InterPro" id="IPR001503">
    <property type="entry name" value="Glyco_trans_10"/>
</dbReference>
<organism evidence="4 5">
    <name type="scientific">Trichogramma kaykai</name>
    <dbReference type="NCBI Taxonomy" id="54128"/>
    <lineage>
        <taxon>Eukaryota</taxon>
        <taxon>Metazoa</taxon>
        <taxon>Ecdysozoa</taxon>
        <taxon>Arthropoda</taxon>
        <taxon>Hexapoda</taxon>
        <taxon>Insecta</taxon>
        <taxon>Pterygota</taxon>
        <taxon>Neoptera</taxon>
        <taxon>Endopterygota</taxon>
        <taxon>Hymenoptera</taxon>
        <taxon>Apocrita</taxon>
        <taxon>Proctotrupomorpha</taxon>
        <taxon>Chalcidoidea</taxon>
        <taxon>Trichogrammatidae</taxon>
        <taxon>Trichogramma</taxon>
    </lineage>
</organism>
<gene>
    <name evidence="4" type="ORF">TKK_006582</name>
</gene>
<dbReference type="AlphaFoldDB" id="A0ABD2X3N6"/>
<dbReference type="GO" id="GO:0008417">
    <property type="term" value="F:fucosyltransferase activity"/>
    <property type="evidence" value="ECO:0007669"/>
    <property type="project" value="UniProtKB-ARBA"/>
</dbReference>
<feature type="domain" description="Fucosyltransferase N-terminal" evidence="3">
    <location>
        <begin position="29"/>
        <end position="88"/>
    </location>
</feature>
<protein>
    <recommendedName>
        <fullName evidence="3">Fucosyltransferase N-terminal domain-containing protein</fullName>
    </recommendedName>
</protein>
<dbReference type="SUPFAM" id="SSF53756">
    <property type="entry name" value="UDP-Glycosyltransferase/glycogen phosphorylase"/>
    <property type="match status" value="1"/>
</dbReference>
<sequence length="108" mass="12449">MVFLEIKIFGWARASLRNIAQFIERQSVENHKKYNAVLFHGIDGQLNENDLPKKRSSQQKYIFMALESPANRWVSSNLNDYFNTTMTYIVSIATSSGLTLISLARFNE</sequence>
<accession>A0ABD2X3N6</accession>
<reference evidence="4 5" key="1">
    <citation type="journal article" date="2024" name="bioRxiv">
        <title>A reference genome for Trichogramma kaykai: A tiny desert-dwelling parasitoid wasp with competing sex-ratio distorters.</title>
        <authorList>
            <person name="Culotta J."/>
            <person name="Lindsey A.R."/>
        </authorList>
    </citation>
    <scope>NUCLEOTIDE SEQUENCE [LARGE SCALE GENOMIC DNA]</scope>
    <source>
        <strain evidence="4 5">KSX58</strain>
    </source>
</reference>
<evidence type="ECO:0000256" key="2">
    <source>
        <dbReference type="ARBA" id="ARBA00023034"/>
    </source>
</evidence>
<keyword evidence="5" id="KW-1185">Reference proteome</keyword>
<dbReference type="EMBL" id="JBJJXI010000054">
    <property type="protein sequence ID" value="KAL3399952.1"/>
    <property type="molecule type" value="Genomic_DNA"/>
</dbReference>